<comment type="caution">
    <text evidence="2">The sequence shown here is derived from an EMBL/GenBank/DDBJ whole genome shotgun (WGS) entry which is preliminary data.</text>
</comment>
<sequence>MSHLDVVTRDKQGQWVNEVEGANELSLSFSSREEAVAAGLDFARQHGSRHTVEEATPSGVITDGGGPDDGVAVVGDRPARSDGLPETTDEDGMPLDNPSG</sequence>
<proteinExistence type="predicted"/>
<accession>A0ABQ1S442</accession>
<organism evidence="2 3">
    <name type="scientific">Microbacterium murale</name>
    <dbReference type="NCBI Taxonomy" id="1081040"/>
    <lineage>
        <taxon>Bacteria</taxon>
        <taxon>Bacillati</taxon>
        <taxon>Actinomycetota</taxon>
        <taxon>Actinomycetes</taxon>
        <taxon>Micrococcales</taxon>
        <taxon>Microbacteriaceae</taxon>
        <taxon>Microbacterium</taxon>
    </lineage>
</organism>
<dbReference type="Proteomes" id="UP000629365">
    <property type="component" value="Unassembled WGS sequence"/>
</dbReference>
<keyword evidence="3" id="KW-1185">Reference proteome</keyword>
<evidence type="ECO:0000313" key="3">
    <source>
        <dbReference type="Proteomes" id="UP000629365"/>
    </source>
</evidence>
<dbReference type="Pfam" id="PF09954">
    <property type="entry name" value="DUF2188"/>
    <property type="match status" value="1"/>
</dbReference>
<dbReference type="RefSeq" id="WP_188437940.1">
    <property type="nucleotide sequence ID" value="NZ_BMCM01000006.1"/>
</dbReference>
<reference evidence="3" key="1">
    <citation type="journal article" date="2019" name="Int. J. Syst. Evol. Microbiol.">
        <title>The Global Catalogue of Microorganisms (GCM) 10K type strain sequencing project: providing services to taxonomists for standard genome sequencing and annotation.</title>
        <authorList>
            <consortium name="The Broad Institute Genomics Platform"/>
            <consortium name="The Broad Institute Genome Sequencing Center for Infectious Disease"/>
            <person name="Wu L."/>
            <person name="Ma J."/>
        </authorList>
    </citation>
    <scope>NUCLEOTIDE SEQUENCE [LARGE SCALE GENOMIC DNA]</scope>
    <source>
        <strain evidence="3">CCM 7640</strain>
    </source>
</reference>
<dbReference type="EMBL" id="BMCM01000006">
    <property type="protein sequence ID" value="GGD88891.1"/>
    <property type="molecule type" value="Genomic_DNA"/>
</dbReference>
<evidence type="ECO:0008006" key="4">
    <source>
        <dbReference type="Google" id="ProtNLM"/>
    </source>
</evidence>
<feature type="region of interest" description="Disordered" evidence="1">
    <location>
        <begin position="47"/>
        <end position="100"/>
    </location>
</feature>
<evidence type="ECO:0000256" key="1">
    <source>
        <dbReference type="SAM" id="MobiDB-lite"/>
    </source>
</evidence>
<dbReference type="InterPro" id="IPR018691">
    <property type="entry name" value="DUF2188"/>
</dbReference>
<name>A0ABQ1S442_9MICO</name>
<protein>
    <recommendedName>
        <fullName evidence="4">DUF2188 domain-containing protein</fullName>
    </recommendedName>
</protein>
<evidence type="ECO:0000313" key="2">
    <source>
        <dbReference type="EMBL" id="GGD88891.1"/>
    </source>
</evidence>
<gene>
    <name evidence="2" type="ORF">GCM10007269_34450</name>
</gene>